<evidence type="ECO:0000313" key="2">
    <source>
        <dbReference type="Proteomes" id="UP000575898"/>
    </source>
</evidence>
<comment type="caution">
    <text evidence="1">The sequence shown here is derived from an EMBL/GenBank/DDBJ whole genome shotgun (WGS) entry which is preliminary data.</text>
</comment>
<gene>
    <name evidence="1" type="ORF">HNQ59_000271</name>
</gene>
<dbReference type="Proteomes" id="UP000575898">
    <property type="component" value="Unassembled WGS sequence"/>
</dbReference>
<protein>
    <submittedName>
        <fullName evidence="1">Uncharacterized protein</fullName>
    </submittedName>
</protein>
<dbReference type="AlphaFoldDB" id="A0A840MII6"/>
<proteinExistence type="predicted"/>
<name>A0A840MII6_9PROT</name>
<organism evidence="1 2">
    <name type="scientific">Chitinivorax tropicus</name>
    <dbReference type="NCBI Taxonomy" id="714531"/>
    <lineage>
        <taxon>Bacteria</taxon>
        <taxon>Pseudomonadati</taxon>
        <taxon>Pseudomonadota</taxon>
        <taxon>Betaproteobacteria</taxon>
        <taxon>Chitinivorax</taxon>
    </lineage>
</organism>
<keyword evidence="2" id="KW-1185">Reference proteome</keyword>
<dbReference type="EMBL" id="JACHHY010000001">
    <property type="protein sequence ID" value="MBB5017009.1"/>
    <property type="molecule type" value="Genomic_DNA"/>
</dbReference>
<accession>A0A840MII6</accession>
<reference evidence="1 2" key="1">
    <citation type="submission" date="2020-08" db="EMBL/GenBank/DDBJ databases">
        <title>Genomic Encyclopedia of Type Strains, Phase IV (KMG-IV): sequencing the most valuable type-strain genomes for metagenomic binning, comparative biology and taxonomic classification.</title>
        <authorList>
            <person name="Goeker M."/>
        </authorList>
    </citation>
    <scope>NUCLEOTIDE SEQUENCE [LARGE SCALE GENOMIC DNA]</scope>
    <source>
        <strain evidence="1 2">DSM 27165</strain>
    </source>
</reference>
<evidence type="ECO:0000313" key="1">
    <source>
        <dbReference type="EMBL" id="MBB5017009.1"/>
    </source>
</evidence>
<dbReference type="RefSeq" id="WP_184034084.1">
    <property type="nucleotide sequence ID" value="NZ_JACHHY010000001.1"/>
</dbReference>
<sequence length="55" mass="5977">MSNFALLFRQALGRFTATNRLFQPVPANHPNALIVETVQGFASLLNPILAETAHG</sequence>